<sequence>MLSRAGTLAGEKKEAPQEKAFKKGRNAKSKNLFTQNILFKIGKKNEKQTEEEKKEAEEAAVQEEEHELIEKANNIPKAPKGRRRYIDFLLGSKMPQNEKEKEQSQSPKKNEIKKPVIYTKSNIMEVKISTPALIQKDISNTLSYPAIPQHNQISEQGFNGEQRQQSPHLLSTFHPSNTSSSPFQSKPPMAQQPVVPNLALQLKTIQNPIVSTFQNDKQGQVGDDLDHLRFANKPSPLQIAPIGKKSSNTLLSPNNSERGGGAGPIFQSTPKSVSTFRQLKEKNSSKLLPDMTAAGQDKRPSYMIKMSQKDSKDKLDNIRSQTEQSSNIQRGATHNFEYNMQNDEGDDIERKNTLQLAPKAKNSSKLLTPVSRASQSNLNGRISRKDSINSATSFQKLLQGPNRKTSSIFNANSGGGAGKWGIRM</sequence>
<name>A0A8J8P397_HALGN</name>
<feature type="compositionally biased region" description="Polar residues" evidence="2">
    <location>
        <begin position="245"/>
        <end position="257"/>
    </location>
</feature>
<organism evidence="3 4">
    <name type="scientific">Halteria grandinella</name>
    <dbReference type="NCBI Taxonomy" id="5974"/>
    <lineage>
        <taxon>Eukaryota</taxon>
        <taxon>Sar</taxon>
        <taxon>Alveolata</taxon>
        <taxon>Ciliophora</taxon>
        <taxon>Intramacronucleata</taxon>
        <taxon>Spirotrichea</taxon>
        <taxon>Stichotrichia</taxon>
        <taxon>Sporadotrichida</taxon>
        <taxon>Halteriidae</taxon>
        <taxon>Halteria</taxon>
    </lineage>
</organism>
<evidence type="ECO:0000256" key="2">
    <source>
        <dbReference type="SAM" id="MobiDB-lite"/>
    </source>
</evidence>
<comment type="caution">
    <text evidence="3">The sequence shown here is derived from an EMBL/GenBank/DDBJ whole genome shotgun (WGS) entry which is preliminary data.</text>
</comment>
<proteinExistence type="predicted"/>
<accession>A0A8J8P397</accession>
<feature type="compositionally biased region" description="Basic and acidic residues" evidence="2">
    <location>
        <begin position="10"/>
        <end position="21"/>
    </location>
</feature>
<reference evidence="3" key="1">
    <citation type="submission" date="2019-06" db="EMBL/GenBank/DDBJ databases">
        <authorList>
            <person name="Zheng W."/>
        </authorList>
    </citation>
    <scope>NUCLEOTIDE SEQUENCE</scope>
    <source>
        <strain evidence="3">QDHG01</strain>
    </source>
</reference>
<feature type="compositionally biased region" description="Polar residues" evidence="2">
    <location>
        <begin position="361"/>
        <end position="379"/>
    </location>
</feature>
<feature type="compositionally biased region" description="Basic and acidic residues" evidence="2">
    <location>
        <begin position="96"/>
        <end position="113"/>
    </location>
</feature>
<keyword evidence="1" id="KW-0175">Coiled coil</keyword>
<feature type="coiled-coil region" evidence="1">
    <location>
        <begin position="39"/>
        <end position="74"/>
    </location>
</feature>
<keyword evidence="4" id="KW-1185">Reference proteome</keyword>
<feature type="region of interest" description="Disordered" evidence="2">
    <location>
        <begin position="89"/>
        <end position="113"/>
    </location>
</feature>
<feature type="compositionally biased region" description="Polar residues" evidence="2">
    <location>
        <begin position="159"/>
        <end position="184"/>
    </location>
</feature>
<gene>
    <name evidence="3" type="ORF">FGO68_gene1576</name>
</gene>
<dbReference type="Proteomes" id="UP000785679">
    <property type="component" value="Unassembled WGS sequence"/>
</dbReference>
<feature type="region of interest" description="Disordered" evidence="2">
    <location>
        <begin position="1"/>
        <end position="28"/>
    </location>
</feature>
<dbReference type="EMBL" id="RRYP01000541">
    <property type="protein sequence ID" value="TNV87262.1"/>
    <property type="molecule type" value="Genomic_DNA"/>
</dbReference>
<feature type="compositionally biased region" description="Polar residues" evidence="2">
    <location>
        <begin position="318"/>
        <end position="333"/>
    </location>
</feature>
<feature type="compositionally biased region" description="Basic and acidic residues" evidence="2">
    <location>
        <begin position="307"/>
        <end position="317"/>
    </location>
</feature>
<evidence type="ECO:0000313" key="3">
    <source>
        <dbReference type="EMBL" id="TNV87262.1"/>
    </source>
</evidence>
<feature type="region of interest" description="Disordered" evidence="2">
    <location>
        <begin position="159"/>
        <end position="191"/>
    </location>
</feature>
<protein>
    <submittedName>
        <fullName evidence="3">Uncharacterized protein</fullName>
    </submittedName>
</protein>
<evidence type="ECO:0000256" key="1">
    <source>
        <dbReference type="SAM" id="Coils"/>
    </source>
</evidence>
<dbReference type="AlphaFoldDB" id="A0A8J8P397"/>
<feature type="region of interest" description="Disordered" evidence="2">
    <location>
        <begin position="237"/>
        <end position="333"/>
    </location>
</feature>
<feature type="compositionally biased region" description="Polar residues" evidence="2">
    <location>
        <begin position="266"/>
        <end position="277"/>
    </location>
</feature>
<evidence type="ECO:0000313" key="4">
    <source>
        <dbReference type="Proteomes" id="UP000785679"/>
    </source>
</evidence>
<feature type="region of interest" description="Disordered" evidence="2">
    <location>
        <begin position="358"/>
        <end position="379"/>
    </location>
</feature>